<evidence type="ECO:0000313" key="1">
    <source>
        <dbReference type="EMBL" id="KVA03712.1"/>
    </source>
</evidence>
<dbReference type="AlphaFoldDB" id="A0AAP1CAM2"/>
<organism evidence="1 2">
    <name type="scientific">Burkholderia latens</name>
    <dbReference type="NCBI Taxonomy" id="488446"/>
    <lineage>
        <taxon>Bacteria</taxon>
        <taxon>Pseudomonadati</taxon>
        <taxon>Pseudomonadota</taxon>
        <taxon>Betaproteobacteria</taxon>
        <taxon>Burkholderiales</taxon>
        <taxon>Burkholderiaceae</taxon>
        <taxon>Burkholderia</taxon>
        <taxon>Burkholderia cepacia complex</taxon>
    </lineage>
</organism>
<evidence type="ECO:0000313" key="2">
    <source>
        <dbReference type="Proteomes" id="UP000056450"/>
    </source>
</evidence>
<gene>
    <name evidence="1" type="ORF">WI41_22920</name>
</gene>
<reference evidence="1 2" key="1">
    <citation type="submission" date="2015-11" db="EMBL/GenBank/DDBJ databases">
        <title>Expanding the genomic diversity of Burkholderia species for the development of highly accurate diagnostics.</title>
        <authorList>
            <person name="Sahl J."/>
            <person name="Keim P."/>
            <person name="Wagner D."/>
        </authorList>
    </citation>
    <scope>NUCLEOTIDE SEQUENCE [LARGE SCALE GENOMIC DNA]</scope>
    <source>
        <strain evidence="1 2">RF32-BP12</strain>
    </source>
</reference>
<name>A0AAP1CAM2_9BURK</name>
<sequence length="99" mass="10911">MTRPTSAPVAGFAFDGLTQIMTSSFMPEKHPKVRVKVGDCQMSVLSGVDARMYRSAGSVVVVVTALLPSSKHSRAQPFSGTKRIRVRHRILAARMLRFH</sequence>
<accession>A0AAP1CAM2</accession>
<protein>
    <submittedName>
        <fullName evidence="1">Uncharacterized protein</fullName>
    </submittedName>
</protein>
<proteinExistence type="predicted"/>
<dbReference type="EMBL" id="LOTQ01000031">
    <property type="protein sequence ID" value="KVA03712.1"/>
    <property type="molecule type" value="Genomic_DNA"/>
</dbReference>
<comment type="caution">
    <text evidence="1">The sequence shown here is derived from an EMBL/GenBank/DDBJ whole genome shotgun (WGS) entry which is preliminary data.</text>
</comment>
<dbReference type="Proteomes" id="UP000056450">
    <property type="component" value="Unassembled WGS sequence"/>
</dbReference>